<evidence type="ECO:0000313" key="2">
    <source>
        <dbReference type="Proteomes" id="UP000010472"/>
    </source>
</evidence>
<evidence type="ECO:0000313" key="1">
    <source>
        <dbReference type="EMBL" id="AFZ14741.1"/>
    </source>
</evidence>
<organism evidence="1 2">
    <name type="scientific">Crinalium epipsammum PCC 9333</name>
    <dbReference type="NCBI Taxonomy" id="1173022"/>
    <lineage>
        <taxon>Bacteria</taxon>
        <taxon>Bacillati</taxon>
        <taxon>Cyanobacteriota</taxon>
        <taxon>Cyanophyceae</taxon>
        <taxon>Gomontiellales</taxon>
        <taxon>Gomontiellaceae</taxon>
        <taxon>Crinalium</taxon>
    </lineage>
</organism>
<reference evidence="1 2" key="1">
    <citation type="submission" date="2012-06" db="EMBL/GenBank/DDBJ databases">
        <title>Finished chromosome of genome of Crinalium epipsammum PCC 9333.</title>
        <authorList>
            <consortium name="US DOE Joint Genome Institute"/>
            <person name="Gugger M."/>
            <person name="Coursin T."/>
            <person name="Rippka R."/>
            <person name="Tandeau De Marsac N."/>
            <person name="Huntemann M."/>
            <person name="Wei C.-L."/>
            <person name="Han J."/>
            <person name="Detter J.C."/>
            <person name="Han C."/>
            <person name="Tapia R."/>
            <person name="Davenport K."/>
            <person name="Daligault H."/>
            <person name="Erkkila T."/>
            <person name="Gu W."/>
            <person name="Munk A.C.C."/>
            <person name="Teshima H."/>
            <person name="Xu Y."/>
            <person name="Chain P."/>
            <person name="Chen A."/>
            <person name="Krypides N."/>
            <person name="Mavromatis K."/>
            <person name="Markowitz V."/>
            <person name="Szeto E."/>
            <person name="Ivanova N."/>
            <person name="Mikhailova N."/>
            <person name="Ovchinnikova G."/>
            <person name="Pagani I."/>
            <person name="Pati A."/>
            <person name="Goodwin L."/>
            <person name="Peters L."/>
            <person name="Pitluck S."/>
            <person name="Woyke T."/>
            <person name="Kerfeld C."/>
        </authorList>
    </citation>
    <scope>NUCLEOTIDE SEQUENCE [LARGE SCALE GENOMIC DNA]</scope>
    <source>
        <strain evidence="1 2">PCC 9333</strain>
    </source>
</reference>
<name>K9W3G1_9CYAN</name>
<dbReference type="OrthoDB" id="9808776at2"/>
<sequence length="194" mass="22479">MESLITDTNTSHALKEWAVAVNALEQGKTIILLRKGGISEESNRFKVAYDHVLLYPTYEHQQPHLLKPEYANQVTPVASGWHPETIRIGSWAEITDIFQVSDEQTVSALLPYHIWNEQFVSDRLKWKPRQPLYILLLRAYKLAQPQVISYRQKYGGCKSWIDLLEPISIQDKTPVLTNEEYLEQVGEILHIIRK</sequence>
<accession>K9W3G1</accession>
<keyword evidence="2" id="KW-1185">Reference proteome</keyword>
<dbReference type="Pfam" id="PF08819">
    <property type="entry name" value="DUF1802"/>
    <property type="match status" value="1"/>
</dbReference>
<dbReference type="PATRIC" id="fig|1173022.3.peg.4244"/>
<dbReference type="eggNOG" id="COG4293">
    <property type="taxonomic scope" value="Bacteria"/>
</dbReference>
<protein>
    <recommendedName>
        <fullName evidence="3">DUF1802 family protein</fullName>
    </recommendedName>
</protein>
<dbReference type="RefSeq" id="WP_015204841.1">
    <property type="nucleotide sequence ID" value="NC_019753.1"/>
</dbReference>
<dbReference type="PIRSF" id="PIRSF018957">
    <property type="entry name" value="UCP018957"/>
    <property type="match status" value="1"/>
</dbReference>
<dbReference type="AlphaFoldDB" id="K9W3G1"/>
<dbReference type="STRING" id="1173022.Cri9333_3933"/>
<dbReference type="EMBL" id="CP003620">
    <property type="protein sequence ID" value="AFZ14741.1"/>
    <property type="molecule type" value="Genomic_DNA"/>
</dbReference>
<dbReference type="HOGENOM" id="CLU_085858_3_0_3"/>
<dbReference type="InterPro" id="IPR008307">
    <property type="entry name" value="UCP018957"/>
</dbReference>
<dbReference type="Proteomes" id="UP000010472">
    <property type="component" value="Chromosome"/>
</dbReference>
<evidence type="ECO:0008006" key="3">
    <source>
        <dbReference type="Google" id="ProtNLM"/>
    </source>
</evidence>
<gene>
    <name evidence="1" type="ORF">Cri9333_3933</name>
</gene>
<proteinExistence type="predicted"/>
<dbReference type="KEGG" id="cep:Cri9333_3933"/>
<dbReference type="InterPro" id="IPR014923">
    <property type="entry name" value="DUF1802"/>
</dbReference>